<sequence>MSVSSMLKVRTPSCRLVVLAVVVLVVGKPRWEEVLFKEALARNSVGNVYGIIQSRIMKLQCVDLALTFKTLYRIAAGDHRNSVGRE</sequence>
<evidence type="ECO:0000313" key="1">
    <source>
        <dbReference type="EMBL" id="MPC69688.1"/>
    </source>
</evidence>
<organism evidence="1 2">
    <name type="scientific">Portunus trituberculatus</name>
    <name type="common">Swimming crab</name>
    <name type="synonym">Neptunus trituberculatus</name>
    <dbReference type="NCBI Taxonomy" id="210409"/>
    <lineage>
        <taxon>Eukaryota</taxon>
        <taxon>Metazoa</taxon>
        <taxon>Ecdysozoa</taxon>
        <taxon>Arthropoda</taxon>
        <taxon>Crustacea</taxon>
        <taxon>Multicrustacea</taxon>
        <taxon>Malacostraca</taxon>
        <taxon>Eumalacostraca</taxon>
        <taxon>Eucarida</taxon>
        <taxon>Decapoda</taxon>
        <taxon>Pleocyemata</taxon>
        <taxon>Brachyura</taxon>
        <taxon>Eubrachyura</taxon>
        <taxon>Portunoidea</taxon>
        <taxon>Portunidae</taxon>
        <taxon>Portuninae</taxon>
        <taxon>Portunus</taxon>
    </lineage>
</organism>
<keyword evidence="2" id="KW-1185">Reference proteome</keyword>
<dbReference type="EMBL" id="VSRR010029836">
    <property type="protein sequence ID" value="MPC69688.1"/>
    <property type="molecule type" value="Genomic_DNA"/>
</dbReference>
<dbReference type="AlphaFoldDB" id="A0A5B7HLW4"/>
<gene>
    <name evidence="1" type="ORF">E2C01_063919</name>
</gene>
<comment type="caution">
    <text evidence="1">The sequence shown here is derived from an EMBL/GenBank/DDBJ whole genome shotgun (WGS) entry which is preliminary data.</text>
</comment>
<dbReference type="Proteomes" id="UP000324222">
    <property type="component" value="Unassembled WGS sequence"/>
</dbReference>
<accession>A0A5B7HLW4</accession>
<reference evidence="1 2" key="1">
    <citation type="submission" date="2019-05" db="EMBL/GenBank/DDBJ databases">
        <title>Another draft genome of Portunus trituberculatus and its Hox gene families provides insights of decapod evolution.</title>
        <authorList>
            <person name="Jeong J.-H."/>
            <person name="Song I."/>
            <person name="Kim S."/>
            <person name="Choi T."/>
            <person name="Kim D."/>
            <person name="Ryu S."/>
            <person name="Kim W."/>
        </authorList>
    </citation>
    <scope>NUCLEOTIDE SEQUENCE [LARGE SCALE GENOMIC DNA]</scope>
    <source>
        <tissue evidence="1">Muscle</tissue>
    </source>
</reference>
<protein>
    <submittedName>
        <fullName evidence="1">Uncharacterized protein</fullName>
    </submittedName>
</protein>
<name>A0A5B7HLW4_PORTR</name>
<evidence type="ECO:0000313" key="2">
    <source>
        <dbReference type="Proteomes" id="UP000324222"/>
    </source>
</evidence>
<proteinExistence type="predicted"/>